<dbReference type="Pfam" id="PF00005">
    <property type="entry name" value="ABC_tran"/>
    <property type="match status" value="1"/>
</dbReference>
<dbReference type="InterPro" id="IPR003439">
    <property type="entry name" value="ABC_transporter-like_ATP-bd"/>
</dbReference>
<sequence length="283" mass="32290">MIVMENVVVEYSKFKLNCSLQVSKGMITGLVGENGAGKTTAFKALLGLTPLDSGTVTIDDISVDQLSSKDKEKIGTVLSDSFFNPVFTIKDINRLLKNFYQDYDETYFLTKCEQFNLPLKQKIKEFSTGMKAKLKTLTALSHQAQILILDEPTSGLDVSARYEILDMLQEYLDQYPDSCVLISSHISTDLERICDDIYYLKQGKVLLHEDTDVLLDMYGILKADETMTDKIDQDFLLYRKRTTYGYDYLTNQMPFYKENYPNLIIEKPSIDQILLMVMGGEEI</sequence>
<dbReference type="SMART" id="SM00382">
    <property type="entry name" value="AAA"/>
    <property type="match status" value="1"/>
</dbReference>
<dbReference type="RefSeq" id="WP_087057608.1">
    <property type="nucleotide sequence ID" value="NZ_FUKW01000065.1"/>
</dbReference>
<reference evidence="5 6" key="1">
    <citation type="submission" date="2017-02" db="EMBL/GenBank/DDBJ databases">
        <authorList>
            <person name="Peterson S.W."/>
        </authorList>
    </citation>
    <scope>NUCLEOTIDE SEQUENCE [LARGE SCALE GENOMIC DNA]</scope>
    <source>
        <strain evidence="5 6">42ea</strain>
    </source>
</reference>
<evidence type="ECO:0000259" key="4">
    <source>
        <dbReference type="PROSITE" id="PS50893"/>
    </source>
</evidence>
<dbReference type="Gene3D" id="3.40.50.300">
    <property type="entry name" value="P-loop containing nucleotide triphosphate hydrolases"/>
    <property type="match status" value="1"/>
</dbReference>
<dbReference type="Proteomes" id="UP000195611">
    <property type="component" value="Unassembled WGS sequence"/>
</dbReference>
<dbReference type="InterPro" id="IPR027417">
    <property type="entry name" value="P-loop_NTPase"/>
</dbReference>
<organism evidence="5 6">
    <name type="scientific">Marinilactibacillus psychrotolerans 42ea</name>
    <dbReference type="NCBI Taxonomy" id="1255609"/>
    <lineage>
        <taxon>Bacteria</taxon>
        <taxon>Bacillati</taxon>
        <taxon>Bacillota</taxon>
        <taxon>Bacilli</taxon>
        <taxon>Lactobacillales</taxon>
        <taxon>Carnobacteriaceae</taxon>
        <taxon>Marinilactibacillus</taxon>
    </lineage>
</organism>
<dbReference type="PANTHER" id="PTHR42939:SF3">
    <property type="entry name" value="ABC TRANSPORTER ATP-BINDING COMPONENT"/>
    <property type="match status" value="1"/>
</dbReference>
<evidence type="ECO:0000313" key="5">
    <source>
        <dbReference type="EMBL" id="SJN27556.1"/>
    </source>
</evidence>
<gene>
    <name evidence="5" type="ORF">FM115_04095</name>
</gene>
<evidence type="ECO:0000313" key="6">
    <source>
        <dbReference type="Proteomes" id="UP000195611"/>
    </source>
</evidence>
<dbReference type="EMBL" id="FUKW01000065">
    <property type="protein sequence ID" value="SJN27556.1"/>
    <property type="molecule type" value="Genomic_DNA"/>
</dbReference>
<keyword evidence="2" id="KW-0547">Nucleotide-binding</keyword>
<feature type="domain" description="ABC transporter" evidence="4">
    <location>
        <begin position="2"/>
        <end position="227"/>
    </location>
</feature>
<dbReference type="SUPFAM" id="SSF52540">
    <property type="entry name" value="P-loop containing nucleoside triphosphate hydrolases"/>
    <property type="match status" value="1"/>
</dbReference>
<proteinExistence type="predicted"/>
<protein>
    <submittedName>
        <fullName evidence="5">ABC transporter, ATP-binding protein</fullName>
    </submittedName>
</protein>
<dbReference type="GO" id="GO:0005524">
    <property type="term" value="F:ATP binding"/>
    <property type="evidence" value="ECO:0007669"/>
    <property type="project" value="UniProtKB-KW"/>
</dbReference>
<keyword evidence="3 5" id="KW-0067">ATP-binding</keyword>
<dbReference type="InterPro" id="IPR051782">
    <property type="entry name" value="ABC_Transporter_VariousFunc"/>
</dbReference>
<accession>A0A1R4J640</accession>
<keyword evidence="1" id="KW-0813">Transport</keyword>
<evidence type="ECO:0000256" key="1">
    <source>
        <dbReference type="ARBA" id="ARBA00022448"/>
    </source>
</evidence>
<dbReference type="CDD" id="cd03230">
    <property type="entry name" value="ABC_DR_subfamily_A"/>
    <property type="match status" value="1"/>
</dbReference>
<dbReference type="InterPro" id="IPR003593">
    <property type="entry name" value="AAA+_ATPase"/>
</dbReference>
<evidence type="ECO:0000256" key="2">
    <source>
        <dbReference type="ARBA" id="ARBA00022741"/>
    </source>
</evidence>
<dbReference type="AlphaFoldDB" id="A0A1R4J640"/>
<name>A0A1R4J640_9LACT</name>
<evidence type="ECO:0000256" key="3">
    <source>
        <dbReference type="ARBA" id="ARBA00022840"/>
    </source>
</evidence>
<dbReference type="PANTHER" id="PTHR42939">
    <property type="entry name" value="ABC TRANSPORTER ATP-BINDING PROTEIN ALBC-RELATED"/>
    <property type="match status" value="1"/>
</dbReference>
<dbReference type="GO" id="GO:0016887">
    <property type="term" value="F:ATP hydrolysis activity"/>
    <property type="evidence" value="ECO:0007669"/>
    <property type="project" value="InterPro"/>
</dbReference>
<dbReference type="PROSITE" id="PS50893">
    <property type="entry name" value="ABC_TRANSPORTER_2"/>
    <property type="match status" value="1"/>
</dbReference>